<accession>A0ABD1WZX8</accession>
<feature type="compositionally biased region" description="Low complexity" evidence="1">
    <location>
        <begin position="24"/>
        <end position="34"/>
    </location>
</feature>
<dbReference type="InterPro" id="IPR018164">
    <property type="entry name" value="Ala-tRNA-synth_IIc_N"/>
</dbReference>
<organism evidence="3 4">
    <name type="scientific">Forsythia ovata</name>
    <dbReference type="NCBI Taxonomy" id="205694"/>
    <lineage>
        <taxon>Eukaryota</taxon>
        <taxon>Viridiplantae</taxon>
        <taxon>Streptophyta</taxon>
        <taxon>Embryophyta</taxon>
        <taxon>Tracheophyta</taxon>
        <taxon>Spermatophyta</taxon>
        <taxon>Magnoliopsida</taxon>
        <taxon>eudicotyledons</taxon>
        <taxon>Gunneridae</taxon>
        <taxon>Pentapetalae</taxon>
        <taxon>asterids</taxon>
        <taxon>lamiids</taxon>
        <taxon>Lamiales</taxon>
        <taxon>Oleaceae</taxon>
        <taxon>Forsythieae</taxon>
        <taxon>Forsythia</taxon>
    </lineage>
</organism>
<evidence type="ECO:0000259" key="2">
    <source>
        <dbReference type="Pfam" id="PF01411"/>
    </source>
</evidence>
<dbReference type="PANTHER" id="PTHR11777:SF9">
    <property type="entry name" value="ALANINE--TRNA LIGASE, CYTOPLASMIC"/>
    <property type="match status" value="1"/>
</dbReference>
<dbReference type="InterPro" id="IPR050058">
    <property type="entry name" value="Ala-tRNA_ligase"/>
</dbReference>
<keyword evidence="4" id="KW-1185">Reference proteome</keyword>
<dbReference type="AlphaFoldDB" id="A0ABD1WZX8"/>
<dbReference type="Proteomes" id="UP001604277">
    <property type="component" value="Unassembled WGS sequence"/>
</dbReference>
<protein>
    <submittedName>
        <fullName evidence="3">Alanine--tRNA ligase</fullName>
    </submittedName>
</protein>
<evidence type="ECO:0000313" key="4">
    <source>
        <dbReference type="Proteomes" id="UP001604277"/>
    </source>
</evidence>
<proteinExistence type="predicted"/>
<dbReference type="GO" id="GO:0016874">
    <property type="term" value="F:ligase activity"/>
    <property type="evidence" value="ECO:0007669"/>
    <property type="project" value="UniProtKB-KW"/>
</dbReference>
<feature type="region of interest" description="Disordered" evidence="1">
    <location>
        <begin position="1"/>
        <end position="34"/>
    </location>
</feature>
<evidence type="ECO:0000256" key="1">
    <source>
        <dbReference type="SAM" id="MobiDB-lite"/>
    </source>
</evidence>
<dbReference type="InterPro" id="IPR045864">
    <property type="entry name" value="aa-tRNA-synth_II/BPL/LPL"/>
</dbReference>
<dbReference type="EMBL" id="JBFOLJ010000002">
    <property type="protein sequence ID" value="KAL2554995.1"/>
    <property type="molecule type" value="Genomic_DNA"/>
</dbReference>
<comment type="caution">
    <text evidence="3">The sequence shown here is derived from an EMBL/GenBank/DDBJ whole genome shotgun (WGS) entry which is preliminary data.</text>
</comment>
<dbReference type="PANTHER" id="PTHR11777">
    <property type="entry name" value="ALANYL-TRNA SYNTHETASE"/>
    <property type="match status" value="1"/>
</dbReference>
<dbReference type="Gene3D" id="3.30.930.10">
    <property type="entry name" value="Bira Bifunctional Protein, Domain 2"/>
    <property type="match status" value="1"/>
</dbReference>
<dbReference type="SUPFAM" id="SSF55681">
    <property type="entry name" value="Class II aaRS and biotin synthetases"/>
    <property type="match status" value="1"/>
</dbReference>
<reference evidence="4" key="1">
    <citation type="submission" date="2024-07" db="EMBL/GenBank/DDBJ databases">
        <title>Two chromosome-level genome assemblies of Korean endemic species Abeliophyllum distichum and Forsythia ovata (Oleaceae).</title>
        <authorList>
            <person name="Jang H."/>
        </authorList>
    </citation>
    <scope>NUCLEOTIDE SEQUENCE [LARGE SCALE GENOMIC DNA]</scope>
</reference>
<name>A0ABD1WZX8_9LAMI</name>
<evidence type="ECO:0000313" key="3">
    <source>
        <dbReference type="EMBL" id="KAL2554995.1"/>
    </source>
</evidence>
<keyword evidence="3" id="KW-0436">Ligase</keyword>
<gene>
    <name evidence="3" type="ORF">Fot_08614</name>
</gene>
<sequence>MDESLSLLEEHFPPSFSSPPPRSQPIRSPLPAGASPSPSFNIVWHTGIRFILRHSISYCSSSSREEALSESSIGSQATELEWPANRVRDTFIKFFEDKGHVHWTSSPVVSHNDPTLLFANADSMAIPKHISDTFHGISQDGLKALVLFRGRVEVTLTSSLHYQKILGD</sequence>
<feature type="domain" description="Alanyl-tRNA synthetase class IIc N-terminal" evidence="2">
    <location>
        <begin position="87"/>
        <end position="122"/>
    </location>
</feature>
<dbReference type="Pfam" id="PF01411">
    <property type="entry name" value="tRNA-synt_2c"/>
    <property type="match status" value="1"/>
</dbReference>